<evidence type="ECO:0000313" key="3">
    <source>
        <dbReference type="EMBL" id="NYE85636.1"/>
    </source>
</evidence>
<evidence type="ECO:0000313" key="4">
    <source>
        <dbReference type="Proteomes" id="UP000542125"/>
    </source>
</evidence>
<proteinExistence type="predicted"/>
<dbReference type="Proteomes" id="UP000542125">
    <property type="component" value="Unassembled WGS sequence"/>
</dbReference>
<name>A0A7Y9LQF0_9BURK</name>
<dbReference type="InterPro" id="IPR046494">
    <property type="entry name" value="DUF6587"/>
</dbReference>
<sequence>MTAYSTFESLVVGLVVLACALGAFRRMMPKTHARLKQRAGSWMTKDGHPAWMQSVGRKWSARKVDAGGCGSGCGTCDSCGTSSDASPAMTSPKTDPGVPVRPIKLVKRESI</sequence>
<comment type="caution">
    <text evidence="3">The sequence shown here is derived from an EMBL/GenBank/DDBJ whole genome shotgun (WGS) entry which is preliminary data.</text>
</comment>
<dbReference type="Pfam" id="PF20228">
    <property type="entry name" value="DUF6587"/>
    <property type="match status" value="1"/>
</dbReference>
<keyword evidence="2" id="KW-0472">Membrane</keyword>
<dbReference type="EMBL" id="JACBYR010000003">
    <property type="protein sequence ID" value="NYE85636.1"/>
    <property type="molecule type" value="Genomic_DNA"/>
</dbReference>
<evidence type="ECO:0000256" key="2">
    <source>
        <dbReference type="SAM" id="Phobius"/>
    </source>
</evidence>
<feature type="region of interest" description="Disordered" evidence="1">
    <location>
        <begin position="79"/>
        <end position="100"/>
    </location>
</feature>
<dbReference type="AlphaFoldDB" id="A0A7Y9LQF0"/>
<keyword evidence="4" id="KW-1185">Reference proteome</keyword>
<reference evidence="3 4" key="1">
    <citation type="submission" date="2020-07" db="EMBL/GenBank/DDBJ databases">
        <title>Genomic Encyclopedia of Type Strains, Phase IV (KMG-V): Genome sequencing to study the core and pangenomes of soil and plant-associated prokaryotes.</title>
        <authorList>
            <person name="Whitman W."/>
        </authorList>
    </citation>
    <scope>NUCLEOTIDE SEQUENCE [LARGE SCALE GENOMIC DNA]</scope>
    <source>
        <strain evidence="3 4">SAS40</strain>
    </source>
</reference>
<dbReference type="RefSeq" id="WP_179589910.1">
    <property type="nucleotide sequence ID" value="NZ_JACBYR010000003.1"/>
</dbReference>
<accession>A0A7Y9LQF0</accession>
<organism evidence="3 4">
    <name type="scientific">Pigmentiphaga litoralis</name>
    <dbReference type="NCBI Taxonomy" id="516702"/>
    <lineage>
        <taxon>Bacteria</taxon>
        <taxon>Pseudomonadati</taxon>
        <taxon>Pseudomonadota</taxon>
        <taxon>Betaproteobacteria</taxon>
        <taxon>Burkholderiales</taxon>
        <taxon>Alcaligenaceae</taxon>
        <taxon>Pigmentiphaga</taxon>
    </lineage>
</organism>
<keyword evidence="2" id="KW-0812">Transmembrane</keyword>
<gene>
    <name evidence="3" type="ORF">FHW18_004955</name>
</gene>
<keyword evidence="2" id="KW-1133">Transmembrane helix</keyword>
<feature type="transmembrane region" description="Helical" evidence="2">
    <location>
        <begin position="6"/>
        <end position="24"/>
    </location>
</feature>
<protein>
    <submittedName>
        <fullName evidence="3">Uncharacterized protein</fullName>
    </submittedName>
</protein>
<evidence type="ECO:0000256" key="1">
    <source>
        <dbReference type="SAM" id="MobiDB-lite"/>
    </source>
</evidence>